<evidence type="ECO:0000256" key="8">
    <source>
        <dbReference type="SAM" id="MobiDB-lite"/>
    </source>
</evidence>
<dbReference type="InterPro" id="IPR043502">
    <property type="entry name" value="DNA/RNA_pol_sf"/>
</dbReference>
<dbReference type="Pfam" id="PF17917">
    <property type="entry name" value="RT_RNaseH"/>
    <property type="match status" value="1"/>
</dbReference>
<dbReference type="Pfam" id="PF00078">
    <property type="entry name" value="RVT_1"/>
    <property type="match status" value="1"/>
</dbReference>
<dbReference type="CDD" id="cd00303">
    <property type="entry name" value="retropepsin_like"/>
    <property type="match status" value="1"/>
</dbReference>
<keyword evidence="4" id="KW-0540">Nuclease</keyword>
<dbReference type="EC" id="2.7.7.49" evidence="1"/>
<evidence type="ECO:0000313" key="9">
    <source>
        <dbReference type="EMBL" id="CAB4002669.1"/>
    </source>
</evidence>
<evidence type="ECO:0000256" key="7">
    <source>
        <dbReference type="ARBA" id="ARBA00022918"/>
    </source>
</evidence>
<dbReference type="PANTHER" id="PTHR37984">
    <property type="entry name" value="PROTEIN CBG26694"/>
    <property type="match status" value="1"/>
</dbReference>
<dbReference type="CDD" id="cd01647">
    <property type="entry name" value="RT_LTR"/>
    <property type="match status" value="1"/>
</dbReference>
<protein>
    <recommendedName>
        <fullName evidence="1">RNA-directed DNA polymerase</fullName>
        <ecNumber evidence="1">2.7.7.49</ecNumber>
    </recommendedName>
</protein>
<dbReference type="Gene3D" id="3.30.70.270">
    <property type="match status" value="2"/>
</dbReference>
<reference evidence="9" key="1">
    <citation type="submission" date="2020-04" db="EMBL/GenBank/DDBJ databases">
        <authorList>
            <person name="Alioto T."/>
            <person name="Alioto T."/>
            <person name="Gomez Garrido J."/>
        </authorList>
    </citation>
    <scope>NUCLEOTIDE SEQUENCE</scope>
    <source>
        <strain evidence="9">A484AB</strain>
    </source>
</reference>
<keyword evidence="3" id="KW-0548">Nucleotidyltransferase</keyword>
<dbReference type="GO" id="GO:0003964">
    <property type="term" value="F:RNA-directed DNA polymerase activity"/>
    <property type="evidence" value="ECO:0007669"/>
    <property type="project" value="UniProtKB-KW"/>
</dbReference>
<dbReference type="GO" id="GO:0004519">
    <property type="term" value="F:endonuclease activity"/>
    <property type="evidence" value="ECO:0007669"/>
    <property type="project" value="UniProtKB-KW"/>
</dbReference>
<feature type="compositionally biased region" description="Basic and acidic residues" evidence="8">
    <location>
        <begin position="247"/>
        <end position="265"/>
    </location>
</feature>
<comment type="caution">
    <text evidence="9">The sequence shown here is derived from an EMBL/GenBank/DDBJ whole genome shotgun (WGS) entry which is preliminary data.</text>
</comment>
<dbReference type="InterPro" id="IPR000477">
    <property type="entry name" value="RT_dom"/>
</dbReference>
<dbReference type="OrthoDB" id="10060843at2759"/>
<dbReference type="EMBL" id="CACRXK020004416">
    <property type="protein sequence ID" value="CAB4002669.1"/>
    <property type="molecule type" value="Genomic_DNA"/>
</dbReference>
<evidence type="ECO:0000313" key="10">
    <source>
        <dbReference type="Proteomes" id="UP001152795"/>
    </source>
</evidence>
<keyword evidence="5" id="KW-0255">Endonuclease</keyword>
<dbReference type="AlphaFoldDB" id="A0A7D9E702"/>
<name>A0A7D9E702_PARCT</name>
<keyword evidence="7" id="KW-0695">RNA-directed DNA polymerase</keyword>
<feature type="non-terminal residue" evidence="9">
    <location>
        <position position="878"/>
    </location>
</feature>
<proteinExistence type="predicted"/>
<keyword evidence="2" id="KW-0808">Transferase</keyword>
<organism evidence="9 10">
    <name type="scientific">Paramuricea clavata</name>
    <name type="common">Red gorgonian</name>
    <name type="synonym">Violescent sea-whip</name>
    <dbReference type="NCBI Taxonomy" id="317549"/>
    <lineage>
        <taxon>Eukaryota</taxon>
        <taxon>Metazoa</taxon>
        <taxon>Cnidaria</taxon>
        <taxon>Anthozoa</taxon>
        <taxon>Octocorallia</taxon>
        <taxon>Malacalcyonacea</taxon>
        <taxon>Plexauridae</taxon>
        <taxon>Paramuricea</taxon>
    </lineage>
</organism>
<dbReference type="FunFam" id="3.30.70.270:FF:000026">
    <property type="entry name" value="Transposon Ty3-G Gag-Pol polyprotein"/>
    <property type="match status" value="1"/>
</dbReference>
<dbReference type="InterPro" id="IPR041373">
    <property type="entry name" value="RT_RNaseH"/>
</dbReference>
<sequence>MATSLPEFASFDAENRENIEIRWQRWFMRFENLLIALDIKDKKRKRALLLYYIGESTLNIFETLPETGTEDDYDEACQALNEHFKPRKNTSFEIFKFRKTNQLVDETLDQYHVRLVQKAKYCEFSNLDTEIKAQIELGTNSKQLRRYAFRKPKLTLAELLDYGRTLETVEEDASGIEQNMNETPMKDIHAVRRNPAATTPKKICFFCGLNWPHVNVCPAKGKTCNHCHKQNHFARCCKSKISAGQRESKFPQKSNERRSQVKQIDEQGTNSSSDEYVYTIKKQTPDTNKVVLTSITTSPTGGTVNEVNSDCRKRNFYTHIKINDITIRVNIDSGASVNIIDNTSFEKLTRQNNIHLMKSKIKLFAFATNTPLDIKGYFEASVESGTKITTAQFYVINTDAGCLISGNTAIDLGLLKLNKIAFVTSRPETHQPKKNAPTNSKSRPKRLRTLFSKYDQLFQGIGKVPDYKVHLHIDKTVQPTIQKARRIPFTMRTKLSEELRRLESLDIIESVTGPTSWVSPIVCFPKPNNPDQIRLCVDMRIPNKAISRERHPSPTTEDLIEKLNGAAYFSKLDLSSGYHQLELDEASPDITTFATHEGLKIYKRLNFGTNSAAEIFQNVIQTTFQDIDGCINISDDILVFAKTQHEHDMTLESVLQRANEKNLRFNGDKCEFDKPSITFYGHVFSKQGISPCPKKIEAIKSLKPSANVSELRSYLGMITYCGRFIQDLATLTAPLRKLTKKDIKYEWKESQQRAFHTLQERLNEKTTLSYFDPSKDTKLIVDASPTGLAAILIQNTPSQNDETVVAYGSRALTEVEQRYSQTEREALAIVFGCEHFRLFLYGIHFTIYTDHKPLVSIFQNPNSHCPARLERWRLRLQS</sequence>
<keyword evidence="6" id="KW-0378">Hydrolase</keyword>
<dbReference type="InterPro" id="IPR043128">
    <property type="entry name" value="Rev_trsase/Diguanyl_cyclase"/>
</dbReference>
<evidence type="ECO:0000256" key="4">
    <source>
        <dbReference type="ARBA" id="ARBA00022722"/>
    </source>
</evidence>
<dbReference type="PANTHER" id="PTHR37984:SF11">
    <property type="entry name" value="INTEGRASE CATALYTIC DOMAIN-CONTAINING PROTEIN"/>
    <property type="match status" value="1"/>
</dbReference>
<evidence type="ECO:0000256" key="5">
    <source>
        <dbReference type="ARBA" id="ARBA00022759"/>
    </source>
</evidence>
<dbReference type="Gene3D" id="2.40.70.10">
    <property type="entry name" value="Acid Proteases"/>
    <property type="match status" value="1"/>
</dbReference>
<dbReference type="InterPro" id="IPR021109">
    <property type="entry name" value="Peptidase_aspartic_dom_sf"/>
</dbReference>
<evidence type="ECO:0000256" key="6">
    <source>
        <dbReference type="ARBA" id="ARBA00022801"/>
    </source>
</evidence>
<evidence type="ECO:0000256" key="1">
    <source>
        <dbReference type="ARBA" id="ARBA00012493"/>
    </source>
</evidence>
<gene>
    <name evidence="9" type="ORF">PACLA_8A060937</name>
</gene>
<dbReference type="Gene3D" id="3.10.10.10">
    <property type="entry name" value="HIV Type 1 Reverse Transcriptase, subunit A, domain 1"/>
    <property type="match status" value="1"/>
</dbReference>
<dbReference type="Proteomes" id="UP001152795">
    <property type="component" value="Unassembled WGS sequence"/>
</dbReference>
<accession>A0A7D9E702</accession>
<dbReference type="GO" id="GO:0016787">
    <property type="term" value="F:hydrolase activity"/>
    <property type="evidence" value="ECO:0007669"/>
    <property type="project" value="UniProtKB-KW"/>
</dbReference>
<evidence type="ECO:0000256" key="2">
    <source>
        <dbReference type="ARBA" id="ARBA00022679"/>
    </source>
</evidence>
<dbReference type="SUPFAM" id="SSF50630">
    <property type="entry name" value="Acid proteases"/>
    <property type="match status" value="1"/>
</dbReference>
<feature type="region of interest" description="Disordered" evidence="8">
    <location>
        <begin position="247"/>
        <end position="272"/>
    </location>
</feature>
<evidence type="ECO:0000256" key="3">
    <source>
        <dbReference type="ARBA" id="ARBA00022695"/>
    </source>
</evidence>
<dbReference type="InterPro" id="IPR050951">
    <property type="entry name" value="Retrovirus_Pol_polyprotein"/>
</dbReference>
<dbReference type="PROSITE" id="PS50878">
    <property type="entry name" value="RT_POL"/>
    <property type="match status" value="1"/>
</dbReference>
<keyword evidence="10" id="KW-1185">Reference proteome</keyword>
<dbReference type="CDD" id="cd09274">
    <property type="entry name" value="RNase_HI_RT_Ty3"/>
    <property type="match status" value="1"/>
</dbReference>
<dbReference type="SUPFAM" id="SSF56672">
    <property type="entry name" value="DNA/RNA polymerases"/>
    <property type="match status" value="1"/>
</dbReference>